<dbReference type="PANTHER" id="PTHR21503">
    <property type="entry name" value="F-BOX-CONTAINING HYPOTHETICAL PROTEIN C.ELEGANS"/>
    <property type="match status" value="1"/>
</dbReference>
<dbReference type="PANTHER" id="PTHR21503:SF52">
    <property type="entry name" value="F-BOX DOMAIN-CONTAINING PROTEIN"/>
    <property type="match status" value="1"/>
</dbReference>
<accession>A0A2G5VRY9</accession>
<dbReference type="InterPro" id="IPR012885">
    <property type="entry name" value="F-box_Sdz-33"/>
</dbReference>
<dbReference type="AlphaFoldDB" id="A0A2G5VRY9"/>
<sequence>MPIAILNFPTDLIGDVFKLCNPFELYSMSKCSKKVQKIVKLGDTKKWKISYWGWKEIIINGDGSKYIFNPTEKPENYFKIDYSEKRMYIQSPGDIDLFFYLIDTLAIRVVRTLGIQFGSFDNFLQIVKVLISRNMEIERLWIGYMRNLQNLANFMLLMSQMRITKEFKCLPMFPPDFQYQFINYPSYIHISYAFGFNVNQLLNCPCTRIELGDSGLSNRDLNVFFEKWKKAGTFPDLQWLEIKSRNIDNLSTILDMVPPITRTELPRQQVFIQFDENDNVIMDDGVRITKEDGREAWLKVELGFIPKLQLLVYNPSNTWFEEVDDGQDFEDEE</sequence>
<feature type="domain" description="F-box" evidence="1">
    <location>
        <begin position="2"/>
        <end position="50"/>
    </location>
</feature>
<proteinExistence type="predicted"/>
<dbReference type="OrthoDB" id="5910645at2759"/>
<dbReference type="PROSITE" id="PS50181">
    <property type="entry name" value="FBOX"/>
    <property type="match status" value="1"/>
</dbReference>
<evidence type="ECO:0000313" key="2">
    <source>
        <dbReference type="EMBL" id="PIC54441.1"/>
    </source>
</evidence>
<name>A0A2G5VRY9_9PELO</name>
<evidence type="ECO:0000259" key="1">
    <source>
        <dbReference type="PROSITE" id="PS50181"/>
    </source>
</evidence>
<gene>
    <name evidence="2" type="primary">Cnig_chr_I.g3694</name>
    <name evidence="2" type="ORF">B9Z55_003694</name>
</gene>
<reference evidence="3" key="1">
    <citation type="submission" date="2017-10" db="EMBL/GenBank/DDBJ databases">
        <title>Rapid genome shrinkage in a self-fertile nematode reveals novel sperm competition proteins.</title>
        <authorList>
            <person name="Yin D."/>
            <person name="Schwarz E.M."/>
            <person name="Thomas C.G."/>
            <person name="Felde R.L."/>
            <person name="Korf I.F."/>
            <person name="Cutter A.D."/>
            <person name="Schartner C.M."/>
            <person name="Ralston E.J."/>
            <person name="Meyer B.J."/>
            <person name="Haag E.S."/>
        </authorList>
    </citation>
    <scope>NUCLEOTIDE SEQUENCE [LARGE SCALE GENOMIC DNA]</scope>
    <source>
        <strain evidence="3">JU1422</strain>
    </source>
</reference>
<protein>
    <recommendedName>
        <fullName evidence="1">F-box domain-containing protein</fullName>
    </recommendedName>
</protein>
<dbReference type="InterPro" id="IPR001810">
    <property type="entry name" value="F-box_dom"/>
</dbReference>
<dbReference type="Pfam" id="PF00646">
    <property type="entry name" value="F-box"/>
    <property type="match status" value="1"/>
</dbReference>
<evidence type="ECO:0000313" key="3">
    <source>
        <dbReference type="Proteomes" id="UP000230233"/>
    </source>
</evidence>
<comment type="caution">
    <text evidence="2">The sequence shown here is derived from an EMBL/GenBank/DDBJ whole genome shotgun (WGS) entry which is preliminary data.</text>
</comment>
<keyword evidence="3" id="KW-1185">Reference proteome</keyword>
<organism evidence="2 3">
    <name type="scientific">Caenorhabditis nigoni</name>
    <dbReference type="NCBI Taxonomy" id="1611254"/>
    <lineage>
        <taxon>Eukaryota</taxon>
        <taxon>Metazoa</taxon>
        <taxon>Ecdysozoa</taxon>
        <taxon>Nematoda</taxon>
        <taxon>Chromadorea</taxon>
        <taxon>Rhabditida</taxon>
        <taxon>Rhabditina</taxon>
        <taxon>Rhabditomorpha</taxon>
        <taxon>Rhabditoidea</taxon>
        <taxon>Rhabditidae</taxon>
        <taxon>Peloderinae</taxon>
        <taxon>Caenorhabditis</taxon>
    </lineage>
</organism>
<dbReference type="Pfam" id="PF07735">
    <property type="entry name" value="FBA_2"/>
    <property type="match status" value="1"/>
</dbReference>
<dbReference type="Proteomes" id="UP000230233">
    <property type="component" value="Chromosome I"/>
</dbReference>
<dbReference type="EMBL" id="PDUG01000001">
    <property type="protein sequence ID" value="PIC54441.1"/>
    <property type="molecule type" value="Genomic_DNA"/>
</dbReference>